<organism evidence="1 2">
    <name type="scientific">Paenibacillus uliginis N3/975</name>
    <dbReference type="NCBI Taxonomy" id="1313296"/>
    <lineage>
        <taxon>Bacteria</taxon>
        <taxon>Bacillati</taxon>
        <taxon>Bacillota</taxon>
        <taxon>Bacilli</taxon>
        <taxon>Bacillales</taxon>
        <taxon>Paenibacillaceae</taxon>
        <taxon>Paenibacillus</taxon>
    </lineage>
</organism>
<dbReference type="RefSeq" id="WP_208914190.1">
    <property type="nucleotide sequence ID" value="NZ_LT840184.1"/>
</dbReference>
<dbReference type="STRING" id="1313296.SAMN05661091_3320"/>
<keyword evidence="2" id="KW-1185">Reference proteome</keyword>
<dbReference type="Pfam" id="PF14169">
    <property type="entry name" value="YdjO"/>
    <property type="match status" value="1"/>
</dbReference>
<dbReference type="EMBL" id="LT840184">
    <property type="protein sequence ID" value="SMF86176.1"/>
    <property type="molecule type" value="Genomic_DNA"/>
</dbReference>
<gene>
    <name evidence="1" type="ORF">SAMN05661091_3320</name>
</gene>
<dbReference type="InterPro" id="IPR025916">
    <property type="entry name" value="YdjO"/>
</dbReference>
<dbReference type="AlphaFoldDB" id="A0A1X7HGY2"/>
<accession>A0A1X7HGY2</accession>
<evidence type="ECO:0000313" key="1">
    <source>
        <dbReference type="EMBL" id="SMF86176.1"/>
    </source>
</evidence>
<proteinExistence type="predicted"/>
<name>A0A1X7HGY2_9BACL</name>
<reference evidence="1 2" key="1">
    <citation type="submission" date="2017-04" db="EMBL/GenBank/DDBJ databases">
        <authorList>
            <person name="Afonso C.L."/>
            <person name="Miller P.J."/>
            <person name="Scott M.A."/>
            <person name="Spackman E."/>
            <person name="Goraichik I."/>
            <person name="Dimitrov K.M."/>
            <person name="Suarez D.L."/>
            <person name="Swayne D.E."/>
        </authorList>
    </citation>
    <scope>NUCLEOTIDE SEQUENCE [LARGE SCALE GENOMIC DNA]</scope>
    <source>
        <strain evidence="1 2">N3/975</strain>
    </source>
</reference>
<sequence length="76" mass="8829">MYFRKKSLEELPQEETAVWTCEKEGCNGWIRDDFAFEHQPTCHQCSSPMIRSIKTLPQLVNSKKDIKNLAKGTRIS</sequence>
<dbReference type="Proteomes" id="UP000192940">
    <property type="component" value="Chromosome I"/>
</dbReference>
<protein>
    <submittedName>
        <fullName evidence="1">Cold-inducible protein YdjO</fullName>
    </submittedName>
</protein>
<evidence type="ECO:0000313" key="2">
    <source>
        <dbReference type="Proteomes" id="UP000192940"/>
    </source>
</evidence>